<evidence type="ECO:0000256" key="3">
    <source>
        <dbReference type="ARBA" id="ARBA00008218"/>
    </source>
</evidence>
<name>A0A6A6H5A7_VIRVR</name>
<dbReference type="GO" id="GO:0006397">
    <property type="term" value="P:mRNA processing"/>
    <property type="evidence" value="ECO:0007669"/>
    <property type="project" value="UniProtKB-KW"/>
</dbReference>
<dbReference type="GO" id="GO:0008380">
    <property type="term" value="P:RNA splicing"/>
    <property type="evidence" value="ECO:0007669"/>
    <property type="project" value="UniProtKB-KW"/>
</dbReference>
<accession>A0A6A6H5A7</accession>
<gene>
    <name evidence="10" type="ORF">EV356DRAFT_516577</name>
</gene>
<comment type="subunit">
    <text evidence="4">Part of a tri-snRNP complex.</text>
</comment>
<proteinExistence type="inferred from homology"/>
<dbReference type="OrthoDB" id="21368at2759"/>
<keyword evidence="11" id="KW-1185">Reference proteome</keyword>
<keyword evidence="7" id="KW-0539">Nucleus</keyword>
<evidence type="ECO:0000259" key="9">
    <source>
        <dbReference type="Pfam" id="PF08648"/>
    </source>
</evidence>
<feature type="compositionally biased region" description="Basic and acidic residues" evidence="8">
    <location>
        <begin position="35"/>
        <end position="46"/>
    </location>
</feature>
<evidence type="ECO:0000313" key="11">
    <source>
        <dbReference type="Proteomes" id="UP000800092"/>
    </source>
</evidence>
<dbReference type="EMBL" id="ML991809">
    <property type="protein sequence ID" value="KAF2233107.1"/>
    <property type="molecule type" value="Genomic_DNA"/>
</dbReference>
<dbReference type="GO" id="GO:0071011">
    <property type="term" value="C:precatalytic spliceosome"/>
    <property type="evidence" value="ECO:0007669"/>
    <property type="project" value="TreeGrafter"/>
</dbReference>
<feature type="compositionally biased region" description="Polar residues" evidence="8">
    <location>
        <begin position="154"/>
        <end position="163"/>
    </location>
</feature>
<feature type="compositionally biased region" description="Basic and acidic residues" evidence="8">
    <location>
        <begin position="55"/>
        <end position="121"/>
    </location>
</feature>
<protein>
    <submittedName>
        <fullName evidence="10">DUF1777-domain-containing protein</fullName>
    </submittedName>
</protein>
<evidence type="ECO:0000256" key="7">
    <source>
        <dbReference type="ARBA" id="ARBA00023242"/>
    </source>
</evidence>
<dbReference type="PANTHER" id="PTHR31077:SF1">
    <property type="entry name" value="U4_U6.U5 SMALL NUCLEAR RIBONUCLEOPROTEIN 27 KDA PROTEIN"/>
    <property type="match status" value="1"/>
</dbReference>
<dbReference type="Pfam" id="PF08648">
    <property type="entry name" value="SNRNP27"/>
    <property type="match status" value="1"/>
</dbReference>
<feature type="region of interest" description="Disordered" evidence="8">
    <location>
        <begin position="1"/>
        <end position="190"/>
    </location>
</feature>
<evidence type="ECO:0000256" key="8">
    <source>
        <dbReference type="SAM" id="MobiDB-lite"/>
    </source>
</evidence>
<evidence type="ECO:0000256" key="6">
    <source>
        <dbReference type="ARBA" id="ARBA00023187"/>
    </source>
</evidence>
<reference evidence="10" key="1">
    <citation type="journal article" date="2020" name="Stud. Mycol.">
        <title>101 Dothideomycetes genomes: a test case for predicting lifestyles and emergence of pathogens.</title>
        <authorList>
            <person name="Haridas S."/>
            <person name="Albert R."/>
            <person name="Binder M."/>
            <person name="Bloem J."/>
            <person name="Labutti K."/>
            <person name="Salamov A."/>
            <person name="Andreopoulos B."/>
            <person name="Baker S."/>
            <person name="Barry K."/>
            <person name="Bills G."/>
            <person name="Bluhm B."/>
            <person name="Cannon C."/>
            <person name="Castanera R."/>
            <person name="Culley D."/>
            <person name="Daum C."/>
            <person name="Ezra D."/>
            <person name="Gonzalez J."/>
            <person name="Henrissat B."/>
            <person name="Kuo A."/>
            <person name="Liang C."/>
            <person name="Lipzen A."/>
            <person name="Lutzoni F."/>
            <person name="Magnuson J."/>
            <person name="Mondo S."/>
            <person name="Nolan M."/>
            <person name="Ohm R."/>
            <person name="Pangilinan J."/>
            <person name="Park H.-J."/>
            <person name="Ramirez L."/>
            <person name="Alfaro M."/>
            <person name="Sun H."/>
            <person name="Tritt A."/>
            <person name="Yoshinaga Y."/>
            <person name="Zwiers L.-H."/>
            <person name="Turgeon B."/>
            <person name="Goodwin S."/>
            <person name="Spatafora J."/>
            <person name="Crous P."/>
            <person name="Grigoriev I."/>
        </authorList>
    </citation>
    <scope>NUCLEOTIDE SEQUENCE</scope>
    <source>
        <strain evidence="10">Tuck. ex Michener</strain>
    </source>
</reference>
<comment type="subcellular location">
    <subcellularLocation>
        <location evidence="2">Nucleus</location>
    </subcellularLocation>
</comment>
<evidence type="ECO:0000313" key="10">
    <source>
        <dbReference type="EMBL" id="KAF2233107.1"/>
    </source>
</evidence>
<comment type="similarity">
    <text evidence="3">Belongs to the SNUT3 family.</text>
</comment>
<evidence type="ECO:0000256" key="4">
    <source>
        <dbReference type="ARBA" id="ARBA00011825"/>
    </source>
</evidence>
<keyword evidence="6" id="KW-0508">mRNA splicing</keyword>
<evidence type="ECO:0000256" key="5">
    <source>
        <dbReference type="ARBA" id="ARBA00022664"/>
    </source>
</evidence>
<dbReference type="AlphaFoldDB" id="A0A6A6H5A7"/>
<dbReference type="Proteomes" id="UP000800092">
    <property type="component" value="Unassembled WGS sequence"/>
</dbReference>
<evidence type="ECO:0000256" key="1">
    <source>
        <dbReference type="ARBA" id="ARBA00003632"/>
    </source>
</evidence>
<evidence type="ECO:0000256" key="2">
    <source>
        <dbReference type="ARBA" id="ARBA00004123"/>
    </source>
</evidence>
<comment type="function">
    <text evidence="1">May play a role in mRNA splicing.</text>
</comment>
<feature type="domain" description="U4/U6.U5 small nuclear ribonucleoprotein 27kDa protein" evidence="9">
    <location>
        <begin position="191"/>
        <end position="246"/>
    </location>
</feature>
<keyword evidence="5" id="KW-0507">mRNA processing</keyword>
<organism evidence="10 11">
    <name type="scientific">Viridothelium virens</name>
    <name type="common">Speckled blister lichen</name>
    <name type="synonym">Trypethelium virens</name>
    <dbReference type="NCBI Taxonomy" id="1048519"/>
    <lineage>
        <taxon>Eukaryota</taxon>
        <taxon>Fungi</taxon>
        <taxon>Dikarya</taxon>
        <taxon>Ascomycota</taxon>
        <taxon>Pezizomycotina</taxon>
        <taxon>Dothideomycetes</taxon>
        <taxon>Dothideomycetes incertae sedis</taxon>
        <taxon>Trypetheliales</taxon>
        <taxon>Trypetheliaceae</taxon>
        <taxon>Viridothelium</taxon>
    </lineage>
</organism>
<sequence length="249" mass="29048">MTEPPAKRARRTDSMAMWEQNENSPQPDAARQPLSRKDGPKPDNHDRRNRSRSRERREARRERSDDKPREPKHSSDRKPRRDRDRDRDRDRKPRERSRSREKQRSRRDDRQRSRSPHRESSQKSPPRGPRAYRTRSRERHSGAPPNGVDRSRPNHTAASSRTQDQAEKTMPNGGKDSMDIDGVAGEIAEDDEEAQMRAMMGFGAFKTTKNKKVPGNDKLFGVRKEKKAKYRQYMNRVGGFNRPLSPSAE</sequence>
<dbReference type="PANTHER" id="PTHR31077">
    <property type="entry name" value="U4/U6.U5 SMALL NUCLEAR RIBONUCLEOPROTEIN 27 KDA PROTEIN"/>
    <property type="match status" value="1"/>
</dbReference>
<dbReference type="InterPro" id="IPR013957">
    <property type="entry name" value="SNRNP27"/>
</dbReference>